<sequence length="307" mass="31502">MKRSIIALCAAVLLGLTGCSDSAANSASKTEQQAAGTEMPTVKIDGKDTHLEFPDSNPPEGLQKTVLDEGEGRVIEETDFVVAHYVGQVWGNEKPFDSSFSRGSGAGFSLQGVIPGWTQGLSGLKSGAKVILSIPSKLGYGPAGGNAQAGIGKDDTIAFYVEILDAFGGDQAGDPNATPEADPASLPVEIEGELGQPVTVKVKEGTANPTEISTTVIARGSGPEVGGEGSRLYMQYSMSLIDNSKSETSYGKAGPFLSTIGGGSIFDGLTGIPVGSRVLVMAPPQGPESDDNKQGLAVVVDILGIDK</sequence>
<dbReference type="GeneID" id="65345232"/>
<evidence type="ECO:0000256" key="6">
    <source>
        <dbReference type="SAM" id="SignalP"/>
    </source>
</evidence>
<dbReference type="SUPFAM" id="SSF54534">
    <property type="entry name" value="FKBP-like"/>
    <property type="match status" value="2"/>
</dbReference>
<dbReference type="Gene3D" id="3.10.50.40">
    <property type="match status" value="2"/>
</dbReference>
<keyword evidence="3 4" id="KW-0413">Isomerase</keyword>
<organism evidence="8 9">
    <name type="scientific">Arcanobacterium phocae</name>
    <dbReference type="NCBI Taxonomy" id="131112"/>
    <lineage>
        <taxon>Bacteria</taxon>
        <taxon>Bacillati</taxon>
        <taxon>Actinomycetota</taxon>
        <taxon>Actinomycetes</taxon>
        <taxon>Actinomycetales</taxon>
        <taxon>Actinomycetaceae</taxon>
        <taxon>Arcanobacterium</taxon>
    </lineage>
</organism>
<dbReference type="InterPro" id="IPR001179">
    <property type="entry name" value="PPIase_FKBP_dom"/>
</dbReference>
<comment type="catalytic activity">
    <reaction evidence="1 4 5">
        <text>[protein]-peptidylproline (omega=180) = [protein]-peptidylproline (omega=0)</text>
        <dbReference type="Rhea" id="RHEA:16237"/>
        <dbReference type="Rhea" id="RHEA-COMP:10747"/>
        <dbReference type="Rhea" id="RHEA-COMP:10748"/>
        <dbReference type="ChEBI" id="CHEBI:83833"/>
        <dbReference type="ChEBI" id="CHEBI:83834"/>
        <dbReference type="EC" id="5.2.1.8"/>
    </reaction>
</comment>
<evidence type="ECO:0000313" key="9">
    <source>
        <dbReference type="Proteomes" id="UP000214355"/>
    </source>
</evidence>
<dbReference type="Proteomes" id="UP000214355">
    <property type="component" value="Chromosome I"/>
</dbReference>
<evidence type="ECO:0000256" key="4">
    <source>
        <dbReference type="PROSITE-ProRule" id="PRU00277"/>
    </source>
</evidence>
<evidence type="ECO:0000256" key="5">
    <source>
        <dbReference type="RuleBase" id="RU003915"/>
    </source>
</evidence>
<dbReference type="GO" id="GO:0003755">
    <property type="term" value="F:peptidyl-prolyl cis-trans isomerase activity"/>
    <property type="evidence" value="ECO:0007669"/>
    <property type="project" value="UniProtKB-UniRule"/>
</dbReference>
<evidence type="ECO:0000256" key="3">
    <source>
        <dbReference type="ARBA" id="ARBA00023235"/>
    </source>
</evidence>
<feature type="domain" description="PPIase FKBP-type" evidence="7">
    <location>
        <begin position="78"/>
        <end position="167"/>
    </location>
</feature>
<evidence type="ECO:0000256" key="2">
    <source>
        <dbReference type="ARBA" id="ARBA00023110"/>
    </source>
</evidence>
<dbReference type="PANTHER" id="PTHR45779:SF7">
    <property type="entry name" value="PEPTIDYLPROLYL ISOMERASE"/>
    <property type="match status" value="1"/>
</dbReference>
<evidence type="ECO:0000259" key="7">
    <source>
        <dbReference type="PROSITE" id="PS50059"/>
    </source>
</evidence>
<comment type="similarity">
    <text evidence="5">Belongs to the FKBP-type PPIase family.</text>
</comment>
<dbReference type="PROSITE" id="PS51257">
    <property type="entry name" value="PROKAR_LIPOPROTEIN"/>
    <property type="match status" value="1"/>
</dbReference>
<dbReference type="Pfam" id="PF00254">
    <property type="entry name" value="FKBP_C"/>
    <property type="match status" value="1"/>
</dbReference>
<gene>
    <name evidence="8" type="ORF">SAMN04489737_1505</name>
</gene>
<dbReference type="RefSeq" id="WP_091281755.1">
    <property type="nucleotide sequence ID" value="NZ_JABAPH010000001.1"/>
</dbReference>
<dbReference type="PROSITE" id="PS50059">
    <property type="entry name" value="FKBP_PPIASE"/>
    <property type="match status" value="1"/>
</dbReference>
<dbReference type="EMBL" id="LT629804">
    <property type="protein sequence ID" value="SDU81399.1"/>
    <property type="molecule type" value="Genomic_DNA"/>
</dbReference>
<keyword evidence="9" id="KW-1185">Reference proteome</keyword>
<keyword evidence="2 4" id="KW-0697">Rotamase</keyword>
<dbReference type="EC" id="5.2.1.8" evidence="5"/>
<evidence type="ECO:0000256" key="1">
    <source>
        <dbReference type="ARBA" id="ARBA00000971"/>
    </source>
</evidence>
<dbReference type="InterPro" id="IPR044609">
    <property type="entry name" value="FKBP2/11"/>
</dbReference>
<dbReference type="OrthoDB" id="25996at2"/>
<name>A0A1H2LKE9_9ACTO</name>
<evidence type="ECO:0000313" key="8">
    <source>
        <dbReference type="EMBL" id="SDU81399.1"/>
    </source>
</evidence>
<protein>
    <recommendedName>
        <fullName evidence="5">Peptidyl-prolyl cis-trans isomerase</fullName>
        <ecNumber evidence="5">5.2.1.8</ecNumber>
    </recommendedName>
</protein>
<feature type="chain" id="PRO_5039289911" description="Peptidyl-prolyl cis-trans isomerase" evidence="6">
    <location>
        <begin position="24"/>
        <end position="307"/>
    </location>
</feature>
<reference evidence="9" key="1">
    <citation type="submission" date="2016-10" db="EMBL/GenBank/DDBJ databases">
        <authorList>
            <person name="Varghese N."/>
            <person name="Submissions S."/>
        </authorList>
    </citation>
    <scope>NUCLEOTIDE SEQUENCE [LARGE SCALE GENOMIC DNA]</scope>
    <source>
        <strain evidence="9">DSM 10002</strain>
    </source>
</reference>
<keyword evidence="6" id="KW-0732">Signal</keyword>
<accession>A0A1H2LKE9</accession>
<proteinExistence type="inferred from homology"/>
<dbReference type="PANTHER" id="PTHR45779">
    <property type="entry name" value="PEPTIDYLPROLYL ISOMERASE"/>
    <property type="match status" value="1"/>
</dbReference>
<dbReference type="InterPro" id="IPR046357">
    <property type="entry name" value="PPIase_dom_sf"/>
</dbReference>
<feature type="signal peptide" evidence="6">
    <location>
        <begin position="1"/>
        <end position="23"/>
    </location>
</feature>
<dbReference type="STRING" id="131112.SAMN04489737_1505"/>
<dbReference type="AlphaFoldDB" id="A0A1H2LKE9"/>